<dbReference type="PANTHER" id="PTHR39158:SF1">
    <property type="entry name" value="DNAJ HOMOLOG SUBFAMILY C MEMBER 28"/>
    <property type="match status" value="1"/>
</dbReference>
<gene>
    <name evidence="2" type="ORF">C7389_13812</name>
</gene>
<dbReference type="InterPro" id="IPR018961">
    <property type="entry name" value="DnaJ_homolog_subfam-C_membr-28"/>
</dbReference>
<dbReference type="EMBL" id="SNVV01000038">
    <property type="protein sequence ID" value="TDN43767.1"/>
    <property type="molecule type" value="Genomic_DNA"/>
</dbReference>
<feature type="domain" description="DnaJ homologue subfamily C member 28 conserved" evidence="1">
    <location>
        <begin position="7"/>
        <end position="73"/>
    </location>
</feature>
<reference evidence="2 3" key="1">
    <citation type="submission" date="2019-03" db="EMBL/GenBank/DDBJ databases">
        <title>Genomic Encyclopedia of Type Strains, Phase IV (KMG-IV): sequencing the most valuable type-strain genomes for metagenomic binning, comparative biology and taxonomic classification.</title>
        <authorList>
            <person name="Goeker M."/>
        </authorList>
    </citation>
    <scope>NUCLEOTIDE SEQUENCE [LARGE SCALE GENOMIC DNA]</scope>
    <source>
        <strain evidence="2 3">DSM 12121</strain>
    </source>
</reference>
<dbReference type="AlphaFoldDB" id="A0A4R6DGJ2"/>
<dbReference type="Pfam" id="PF09350">
    <property type="entry name" value="DJC28_CD"/>
    <property type="match status" value="1"/>
</dbReference>
<evidence type="ECO:0000313" key="2">
    <source>
        <dbReference type="EMBL" id="TDN43767.1"/>
    </source>
</evidence>
<name>A0A4R6DGJ2_9RHOO</name>
<dbReference type="Proteomes" id="UP000295129">
    <property type="component" value="Unassembled WGS sequence"/>
</dbReference>
<sequence length="102" mass="11428">MSIFDILAEQRIADAQRRGELDNLPDAGKPLVFDDDPLVDGETRTFNRILKNAGFTPTEVGLRRELAALRAELAAGAGGPQREEMRRRIAELLIQLMESPRR</sequence>
<dbReference type="InterPro" id="IPR052573">
    <property type="entry name" value="DnaJ_C_subfamily_28"/>
</dbReference>
<proteinExistence type="predicted"/>
<protein>
    <submittedName>
        <fullName evidence="2">Uncharacterized protein DUF1992</fullName>
    </submittedName>
</protein>
<dbReference type="RefSeq" id="WP_133595165.1">
    <property type="nucleotide sequence ID" value="NZ_SNVV01000038.1"/>
</dbReference>
<dbReference type="OrthoDB" id="9798476at2"/>
<evidence type="ECO:0000259" key="1">
    <source>
        <dbReference type="Pfam" id="PF09350"/>
    </source>
</evidence>
<keyword evidence="3" id="KW-1185">Reference proteome</keyword>
<evidence type="ECO:0000313" key="3">
    <source>
        <dbReference type="Proteomes" id="UP000295129"/>
    </source>
</evidence>
<comment type="caution">
    <text evidence="2">The sequence shown here is derived from an EMBL/GenBank/DDBJ whole genome shotgun (WGS) entry which is preliminary data.</text>
</comment>
<accession>A0A4R6DGJ2</accession>
<dbReference type="PANTHER" id="PTHR39158">
    <property type="entry name" value="OS08G0560600 PROTEIN"/>
    <property type="match status" value="1"/>
</dbReference>
<organism evidence="2 3">
    <name type="scientific">Azoarcus indigens</name>
    <dbReference type="NCBI Taxonomy" id="29545"/>
    <lineage>
        <taxon>Bacteria</taxon>
        <taxon>Pseudomonadati</taxon>
        <taxon>Pseudomonadota</taxon>
        <taxon>Betaproteobacteria</taxon>
        <taxon>Rhodocyclales</taxon>
        <taxon>Zoogloeaceae</taxon>
        <taxon>Azoarcus</taxon>
    </lineage>
</organism>